<dbReference type="Proteomes" id="UP001596310">
    <property type="component" value="Unassembled WGS sequence"/>
</dbReference>
<dbReference type="RefSeq" id="WP_125601668.1">
    <property type="nucleotide sequence ID" value="NZ_JBHSSM010000014.1"/>
</dbReference>
<name>A0ABW1UP04_9LACO</name>
<dbReference type="EMBL" id="JBHSSM010000014">
    <property type="protein sequence ID" value="MFC6314746.1"/>
    <property type="molecule type" value="Genomic_DNA"/>
</dbReference>
<keyword evidence="2" id="KW-1185">Reference proteome</keyword>
<comment type="caution">
    <text evidence="1">The sequence shown here is derived from an EMBL/GenBank/DDBJ whole genome shotgun (WGS) entry which is preliminary data.</text>
</comment>
<reference evidence="2" key="1">
    <citation type="journal article" date="2019" name="Int. J. Syst. Evol. Microbiol.">
        <title>The Global Catalogue of Microorganisms (GCM) 10K type strain sequencing project: providing services to taxonomists for standard genome sequencing and annotation.</title>
        <authorList>
            <consortium name="The Broad Institute Genomics Platform"/>
            <consortium name="The Broad Institute Genome Sequencing Center for Infectious Disease"/>
            <person name="Wu L."/>
            <person name="Ma J."/>
        </authorList>
    </citation>
    <scope>NUCLEOTIDE SEQUENCE [LARGE SCALE GENOMIC DNA]</scope>
    <source>
        <strain evidence="2">CCM 8897</strain>
    </source>
</reference>
<organism evidence="1 2">
    <name type="scientific">Lapidilactobacillus achengensis</name>
    <dbReference type="NCBI Taxonomy" id="2486000"/>
    <lineage>
        <taxon>Bacteria</taxon>
        <taxon>Bacillati</taxon>
        <taxon>Bacillota</taxon>
        <taxon>Bacilli</taxon>
        <taxon>Lactobacillales</taxon>
        <taxon>Lactobacillaceae</taxon>
        <taxon>Lapidilactobacillus</taxon>
    </lineage>
</organism>
<gene>
    <name evidence="1" type="ORF">ACFQHW_04085</name>
</gene>
<sequence length="246" mass="27802">MPAENNYFVAERSTYSFHRGHYLSGAFVNANPEDMNFDIFQLYPLPITIRRFNQAREKNGELLFRDTFKYEATLYSSSNKQARLFLEQTMKKPLVVMAEGAEFLDGVGNEIALHTVRLIEATDSANNLCYLLIGGRGALEYKSNHLATTEYLDYEQSLFEMDPQQHVVLTEEHLLAFALTLAHEYFDRHISAADVVSQSTIFPVAGTSFSGPVKVASGPDAPRIGFYFETTHKWLPVPDPNNFGND</sequence>
<proteinExistence type="predicted"/>
<protein>
    <submittedName>
        <fullName evidence="1">Uncharacterized protein</fullName>
    </submittedName>
</protein>
<accession>A0ABW1UP04</accession>
<evidence type="ECO:0000313" key="2">
    <source>
        <dbReference type="Proteomes" id="UP001596310"/>
    </source>
</evidence>
<evidence type="ECO:0000313" key="1">
    <source>
        <dbReference type="EMBL" id="MFC6314746.1"/>
    </source>
</evidence>